<accession>A0ACC6TQW8</accession>
<evidence type="ECO:0000313" key="1">
    <source>
        <dbReference type="EMBL" id="MEW9492261.1"/>
    </source>
</evidence>
<dbReference type="Proteomes" id="UP000053480">
    <property type="component" value="Unassembled WGS sequence"/>
</dbReference>
<comment type="caution">
    <text evidence="1">The sequence shown here is derived from an EMBL/GenBank/DDBJ whole genome shotgun (WGS) entry which is preliminary data.</text>
</comment>
<evidence type="ECO:0000313" key="2">
    <source>
        <dbReference type="Proteomes" id="UP000053480"/>
    </source>
</evidence>
<protein>
    <submittedName>
        <fullName evidence="1">Uncharacterized protein</fullName>
    </submittedName>
</protein>
<name>A0ACC6TQW8_9CREN</name>
<gene>
    <name evidence="1" type="ORF">TQ35_0008700</name>
</gene>
<reference evidence="1" key="1">
    <citation type="submission" date="2024-07" db="EMBL/GenBank/DDBJ databases">
        <title>Metagenome and Metagenome-Assembled Genomes of Archaea from a hot spring from the geothermal field of Los Azufres, Mexico.</title>
        <authorList>
            <person name="Marin-Paredes R."/>
            <person name="Martinez-Romero E."/>
            <person name="Servin-Garciduenas L.E."/>
        </authorList>
    </citation>
    <scope>NUCLEOTIDE SEQUENCE</scope>
    <source>
        <strain evidence="1">AZ1-454</strain>
    </source>
</reference>
<proteinExistence type="predicted"/>
<sequence length="147" mass="16755">MLVRYFGGTQYYSPREDIDVVVVKGRKRLWAFEVKLGEISRAEAVEAVKRMSKVAEKVGLVSLEERPEEVGDISLGPKELLEMAGRCGEGRERKSLSFLNLKAHSLEEGRRRWGRKWGKKVGLTAKDVHAIPLESSSRERDSDSRRR</sequence>
<dbReference type="EMBL" id="JZWS03000018">
    <property type="protein sequence ID" value="MEW9492261.1"/>
    <property type="molecule type" value="Genomic_DNA"/>
</dbReference>
<organism evidence="1 2">
    <name type="scientific">Candidatus Aramenus sulfurataquae</name>
    <dbReference type="NCBI Taxonomy" id="1326980"/>
    <lineage>
        <taxon>Archaea</taxon>
        <taxon>Thermoproteota</taxon>
        <taxon>Thermoprotei</taxon>
        <taxon>Sulfolobales</taxon>
        <taxon>Sulfolobaceae</taxon>
        <taxon>Candidatus Aramenus</taxon>
    </lineage>
</organism>